<dbReference type="PANTHER" id="PTHR24287">
    <property type="entry name" value="P450, PUTATIVE (EUROFUNG)-RELATED"/>
    <property type="match status" value="1"/>
</dbReference>
<accession>A0A8H3IYZ9</accession>
<keyword evidence="9" id="KW-1185">Reference proteome</keyword>
<keyword evidence="6 7" id="KW-0503">Monooxygenase</keyword>
<dbReference type="PANTHER" id="PTHR24287:SF18">
    <property type="entry name" value="CYTOCHROME P450 MONOOXYGENASE APDE-RELATED"/>
    <property type="match status" value="1"/>
</dbReference>
<sequence length="522" mass="58674">MAAVTLRNFSNRASTSDSWKAGLSGMAFNAADKLDVYAYGLGDITSADIEVGRLNGCKPPTFVLSYKWPLALDIVKRGFEAGRQKKLLSLFTEYFDQLGPTVELTILGGTGFATMDPENIEAVLSTHFDDFHLGPRNKAMMAMIGEGIFTQDGPAWKHSRELLRRQFVRMQYQNLEGFREHVENLVDAVNNSSGIVDLQPYFYRLTLNTTIAMILGQSVESFNHEIGDLFSKAFNKASLITATRVRLGDLYFLYAPKGFFAACKTVKEYTDQFVKDALQQDRGNAEISDKYTFINNLQNEHQDVRLVRDQVINVLIAGRDTTAATMSYVFRLLVRHPHVLKKLRGEIESVLGQDKDITRVYIQRMPYLQHVIKETLRLYPPVPINTRFCKQATTLPFGGGPDGRSPILVREGMPVAYSVYHMHRRKDLYGSDAGTFRPERWEGSELADIKWAYLPFNGGPRLCLGKPEDFGLMLASYGIARMIQAFPKIELAPGEAWEEPGAERQHLTLTLSNADGCKVVLA</sequence>
<evidence type="ECO:0000256" key="5">
    <source>
        <dbReference type="ARBA" id="ARBA00023004"/>
    </source>
</evidence>
<dbReference type="PRINTS" id="PR01239">
    <property type="entry name" value="EP450IICYP52"/>
</dbReference>
<evidence type="ECO:0000256" key="7">
    <source>
        <dbReference type="RuleBase" id="RU000461"/>
    </source>
</evidence>
<protein>
    <recommendedName>
        <fullName evidence="10">Cytochrome P450</fullName>
    </recommendedName>
</protein>
<organism evidence="8 9">
    <name type="scientific">Imshaugia aleurites</name>
    <dbReference type="NCBI Taxonomy" id="172621"/>
    <lineage>
        <taxon>Eukaryota</taxon>
        <taxon>Fungi</taxon>
        <taxon>Dikarya</taxon>
        <taxon>Ascomycota</taxon>
        <taxon>Pezizomycotina</taxon>
        <taxon>Lecanoromycetes</taxon>
        <taxon>OSLEUM clade</taxon>
        <taxon>Lecanoromycetidae</taxon>
        <taxon>Lecanorales</taxon>
        <taxon>Lecanorineae</taxon>
        <taxon>Parmeliaceae</taxon>
        <taxon>Imshaugia</taxon>
    </lineage>
</organism>
<dbReference type="GO" id="GO:0005506">
    <property type="term" value="F:iron ion binding"/>
    <property type="evidence" value="ECO:0007669"/>
    <property type="project" value="InterPro"/>
</dbReference>
<keyword evidence="3 7" id="KW-0479">Metal-binding</keyword>
<evidence type="ECO:0000256" key="1">
    <source>
        <dbReference type="ARBA" id="ARBA00001971"/>
    </source>
</evidence>
<dbReference type="Gene3D" id="1.10.630.10">
    <property type="entry name" value="Cytochrome P450"/>
    <property type="match status" value="1"/>
</dbReference>
<dbReference type="InterPro" id="IPR047146">
    <property type="entry name" value="Cyt_P450_E_CYP52_fungi"/>
</dbReference>
<dbReference type="OrthoDB" id="1470350at2759"/>
<dbReference type="EMBL" id="CAJPDT010000073">
    <property type="protein sequence ID" value="CAF9933924.1"/>
    <property type="molecule type" value="Genomic_DNA"/>
</dbReference>
<reference evidence="8" key="1">
    <citation type="submission" date="2021-03" db="EMBL/GenBank/DDBJ databases">
        <authorList>
            <person name="Tagirdzhanova G."/>
        </authorList>
    </citation>
    <scope>NUCLEOTIDE SEQUENCE</scope>
</reference>
<evidence type="ECO:0000256" key="6">
    <source>
        <dbReference type="ARBA" id="ARBA00023033"/>
    </source>
</evidence>
<dbReference type="PROSITE" id="PS00086">
    <property type="entry name" value="CYTOCHROME_P450"/>
    <property type="match status" value="1"/>
</dbReference>
<keyword evidence="4 7" id="KW-0560">Oxidoreductase</keyword>
<dbReference type="SUPFAM" id="SSF48264">
    <property type="entry name" value="Cytochrome P450"/>
    <property type="match status" value="1"/>
</dbReference>
<comment type="caution">
    <text evidence="8">The sequence shown here is derived from an EMBL/GenBank/DDBJ whole genome shotgun (WGS) entry which is preliminary data.</text>
</comment>
<dbReference type="CDD" id="cd11063">
    <property type="entry name" value="CYP52"/>
    <property type="match status" value="1"/>
</dbReference>
<dbReference type="InterPro" id="IPR017972">
    <property type="entry name" value="Cyt_P450_CS"/>
</dbReference>
<dbReference type="AlphaFoldDB" id="A0A8H3IYZ9"/>
<dbReference type="PRINTS" id="PR00385">
    <property type="entry name" value="P450"/>
</dbReference>
<evidence type="ECO:0000313" key="9">
    <source>
        <dbReference type="Proteomes" id="UP000664534"/>
    </source>
</evidence>
<comment type="similarity">
    <text evidence="2 7">Belongs to the cytochrome P450 family.</text>
</comment>
<evidence type="ECO:0000256" key="2">
    <source>
        <dbReference type="ARBA" id="ARBA00010617"/>
    </source>
</evidence>
<evidence type="ECO:0008006" key="10">
    <source>
        <dbReference type="Google" id="ProtNLM"/>
    </source>
</evidence>
<dbReference type="InterPro" id="IPR002974">
    <property type="entry name" value="Cyt_P450_E_CYP52_ascomycetes"/>
</dbReference>
<evidence type="ECO:0000256" key="4">
    <source>
        <dbReference type="ARBA" id="ARBA00023002"/>
    </source>
</evidence>
<evidence type="ECO:0000313" key="8">
    <source>
        <dbReference type="EMBL" id="CAF9933924.1"/>
    </source>
</evidence>
<proteinExistence type="inferred from homology"/>
<name>A0A8H3IYZ9_9LECA</name>
<keyword evidence="5 7" id="KW-0408">Iron</keyword>
<evidence type="ECO:0000256" key="3">
    <source>
        <dbReference type="ARBA" id="ARBA00022723"/>
    </source>
</evidence>
<keyword evidence="7" id="KW-0349">Heme</keyword>
<dbReference type="GO" id="GO:0016712">
    <property type="term" value="F:oxidoreductase activity, acting on paired donors, with incorporation or reduction of molecular oxygen, reduced flavin or flavoprotein as one donor, and incorporation of one atom of oxygen"/>
    <property type="evidence" value="ECO:0007669"/>
    <property type="project" value="InterPro"/>
</dbReference>
<gene>
    <name evidence="8" type="ORF">IMSHALPRED_009524</name>
</gene>
<dbReference type="InterPro" id="IPR001128">
    <property type="entry name" value="Cyt_P450"/>
</dbReference>
<dbReference type="InterPro" id="IPR036396">
    <property type="entry name" value="Cyt_P450_sf"/>
</dbReference>
<comment type="cofactor">
    <cofactor evidence="1">
        <name>heme</name>
        <dbReference type="ChEBI" id="CHEBI:30413"/>
    </cofactor>
</comment>
<dbReference type="Proteomes" id="UP000664534">
    <property type="component" value="Unassembled WGS sequence"/>
</dbReference>
<dbReference type="Pfam" id="PF00067">
    <property type="entry name" value="p450"/>
    <property type="match status" value="1"/>
</dbReference>
<dbReference type="GO" id="GO:0020037">
    <property type="term" value="F:heme binding"/>
    <property type="evidence" value="ECO:0007669"/>
    <property type="project" value="InterPro"/>
</dbReference>